<keyword evidence="3" id="KW-1185">Reference proteome</keyword>
<evidence type="ECO:0000313" key="2">
    <source>
        <dbReference type="EMBL" id="EAQ04645.1"/>
    </source>
</evidence>
<dbReference type="GO" id="GO:0006310">
    <property type="term" value="P:DNA recombination"/>
    <property type="evidence" value="ECO:0007669"/>
    <property type="project" value="UniProtKB-KW"/>
</dbReference>
<dbReference type="HOGENOM" id="CLU_623795_0_0_5"/>
<name>A3TSL8_PSEBH</name>
<sequence length="439" mass="47898">MNPHIDMLADFRSAGPAQAVPGMSELSEHLHGRMAAVGEVAFQEFAYLQHVAAATWGPERTSHFAVVLRQARVAAKAPKVSRWKMASTAIERLPPEWQSSLREILDRSEAGKVTSGLPILSSDYLGAVTTALGRYVDYARSCGAGLIPSGSDLHCYALWLTNPTNTDHGVSVRTAADYLSRIKAGLAIIAPWADSSAREFVCRYWREKGRAGGSPTKTGDQLVGAVAIYDLGFRQIEEAQSKSIRGVRAATIFRNGLILVLGTALPQRARAISALQAGTTLWSEQPDRLHVRIPARMLKRREDQKAGDPFDIVWHNARLVAALEEYYRCYRPLFDDGSCLFPSVHAPGQSISEKRIGRLSAEITEKKLGVRIPIHRLRDNVGTDAAENLVGGRLATKALLDHADIGTGDHYDHSTAAKAAAEFGHYIDSCRTTPTDLAL</sequence>
<dbReference type="EMBL" id="AAMO01000001">
    <property type="protein sequence ID" value="EAQ04645.1"/>
    <property type="molecule type" value="Genomic_DNA"/>
</dbReference>
<dbReference type="OrthoDB" id="7829643at2"/>
<evidence type="ECO:0008006" key="4">
    <source>
        <dbReference type="Google" id="ProtNLM"/>
    </source>
</evidence>
<evidence type="ECO:0000313" key="3">
    <source>
        <dbReference type="Proteomes" id="UP000004318"/>
    </source>
</evidence>
<dbReference type="RefSeq" id="WP_009805262.1">
    <property type="nucleotide sequence ID" value="NZ_CH724131.1"/>
</dbReference>
<organism evidence="2 3">
    <name type="scientific">Pseudooceanicola batsensis (strain ATCC BAA-863 / DSM 15984 / KCTC 12145 / HTCC2597)</name>
    <name type="common">Oceanicola batsensis</name>
    <dbReference type="NCBI Taxonomy" id="252305"/>
    <lineage>
        <taxon>Bacteria</taxon>
        <taxon>Pseudomonadati</taxon>
        <taxon>Pseudomonadota</taxon>
        <taxon>Alphaproteobacteria</taxon>
        <taxon>Rhodobacterales</taxon>
        <taxon>Paracoccaceae</taxon>
        <taxon>Pseudooceanicola</taxon>
    </lineage>
</organism>
<reference evidence="2 3" key="1">
    <citation type="journal article" date="2010" name="J. Bacteriol.">
        <title>Genome sequences of Oceanicola granulosus HTCC2516(T) and Oceanicola batsensis HTCC2597(TDelta).</title>
        <authorList>
            <person name="Thrash J.C."/>
            <person name="Cho J.C."/>
            <person name="Vergin K.L."/>
            <person name="Giovannoni S.J."/>
        </authorList>
    </citation>
    <scope>NUCLEOTIDE SEQUENCE [LARGE SCALE GENOMIC DNA]</scope>
    <source>
        <strain evidence="3">ATCC BAA-863 / DSM 15984 / KCTC 12145 / HTCC2597</strain>
    </source>
</reference>
<evidence type="ECO:0000256" key="1">
    <source>
        <dbReference type="ARBA" id="ARBA00023172"/>
    </source>
</evidence>
<dbReference type="AlphaFoldDB" id="A3TSL8"/>
<protein>
    <recommendedName>
        <fullName evidence="4">Tyr recombinase domain-containing protein</fullName>
    </recommendedName>
</protein>
<dbReference type="GO" id="GO:0003677">
    <property type="term" value="F:DNA binding"/>
    <property type="evidence" value="ECO:0007669"/>
    <property type="project" value="InterPro"/>
</dbReference>
<keyword evidence="1" id="KW-0233">DNA recombination</keyword>
<dbReference type="eggNOG" id="COG0582">
    <property type="taxonomic scope" value="Bacteria"/>
</dbReference>
<comment type="caution">
    <text evidence="2">The sequence shown here is derived from an EMBL/GenBank/DDBJ whole genome shotgun (WGS) entry which is preliminary data.</text>
</comment>
<gene>
    <name evidence="2" type="ORF">OB2597_05165</name>
</gene>
<dbReference type="InterPro" id="IPR013762">
    <property type="entry name" value="Integrase-like_cat_sf"/>
</dbReference>
<dbReference type="Proteomes" id="UP000004318">
    <property type="component" value="Unassembled WGS sequence"/>
</dbReference>
<dbReference type="STRING" id="252305.OB2597_05165"/>
<dbReference type="InterPro" id="IPR011010">
    <property type="entry name" value="DNA_brk_join_enz"/>
</dbReference>
<dbReference type="GO" id="GO:0015074">
    <property type="term" value="P:DNA integration"/>
    <property type="evidence" value="ECO:0007669"/>
    <property type="project" value="InterPro"/>
</dbReference>
<proteinExistence type="predicted"/>
<dbReference type="SUPFAM" id="SSF56349">
    <property type="entry name" value="DNA breaking-rejoining enzymes"/>
    <property type="match status" value="1"/>
</dbReference>
<dbReference type="Gene3D" id="1.10.443.10">
    <property type="entry name" value="Intergrase catalytic core"/>
    <property type="match status" value="1"/>
</dbReference>
<accession>A3TSL8</accession>